<dbReference type="InterPro" id="IPR000485">
    <property type="entry name" value="AsnC-type_HTH_dom"/>
</dbReference>
<dbReference type="AlphaFoldDB" id="A0A6B0SKW3"/>
<evidence type="ECO:0000256" key="3">
    <source>
        <dbReference type="ARBA" id="ARBA00023163"/>
    </source>
</evidence>
<keyword evidence="2" id="KW-0238">DNA-binding</keyword>
<dbReference type="Pfam" id="PF13412">
    <property type="entry name" value="HTH_24"/>
    <property type="match status" value="1"/>
</dbReference>
<proteinExistence type="predicted"/>
<dbReference type="GO" id="GO:0005829">
    <property type="term" value="C:cytosol"/>
    <property type="evidence" value="ECO:0007669"/>
    <property type="project" value="TreeGrafter"/>
</dbReference>
<dbReference type="SMART" id="SM00344">
    <property type="entry name" value="HTH_ASNC"/>
    <property type="match status" value="1"/>
</dbReference>
<dbReference type="Gene3D" id="1.10.10.10">
    <property type="entry name" value="Winged helix-like DNA-binding domain superfamily/Winged helix DNA-binding domain"/>
    <property type="match status" value="1"/>
</dbReference>
<dbReference type="InterPro" id="IPR019888">
    <property type="entry name" value="Tscrpt_reg_AsnC-like"/>
</dbReference>
<dbReference type="SUPFAM" id="SSF54909">
    <property type="entry name" value="Dimeric alpha+beta barrel"/>
    <property type="match status" value="1"/>
</dbReference>
<dbReference type="RefSeq" id="WP_159526644.1">
    <property type="nucleotide sequence ID" value="NZ_WUUU01000087.1"/>
</dbReference>
<dbReference type="GO" id="GO:0043565">
    <property type="term" value="F:sequence-specific DNA binding"/>
    <property type="evidence" value="ECO:0007669"/>
    <property type="project" value="InterPro"/>
</dbReference>
<dbReference type="OrthoDB" id="183514at2157"/>
<dbReference type="InterPro" id="IPR036388">
    <property type="entry name" value="WH-like_DNA-bd_sf"/>
</dbReference>
<dbReference type="Proteomes" id="UP000471521">
    <property type="component" value="Unassembled WGS sequence"/>
</dbReference>
<organism evidence="5 6">
    <name type="scientific">Halobacterium bonnevillei</name>
    <dbReference type="NCBI Taxonomy" id="2692200"/>
    <lineage>
        <taxon>Archaea</taxon>
        <taxon>Methanobacteriati</taxon>
        <taxon>Methanobacteriota</taxon>
        <taxon>Stenosarchaea group</taxon>
        <taxon>Halobacteria</taxon>
        <taxon>Halobacteriales</taxon>
        <taxon>Halobacteriaceae</taxon>
        <taxon>Halobacterium</taxon>
    </lineage>
</organism>
<gene>
    <name evidence="5" type="ORF">GRX66_11225</name>
</gene>
<name>A0A6B0SKW3_9EURY</name>
<dbReference type="SUPFAM" id="SSF46785">
    <property type="entry name" value="Winged helix' DNA-binding domain"/>
    <property type="match status" value="1"/>
</dbReference>
<dbReference type="EMBL" id="WUUU01000087">
    <property type="protein sequence ID" value="MXR21146.1"/>
    <property type="molecule type" value="Genomic_DNA"/>
</dbReference>
<dbReference type="Pfam" id="PF01037">
    <property type="entry name" value="AsnC_trans_reg"/>
    <property type="match status" value="1"/>
</dbReference>
<dbReference type="InterPro" id="IPR036390">
    <property type="entry name" value="WH_DNA-bd_sf"/>
</dbReference>
<feature type="domain" description="HTH asnC-type" evidence="4">
    <location>
        <begin position="9"/>
        <end position="70"/>
    </location>
</feature>
<keyword evidence="1" id="KW-0805">Transcription regulation</keyword>
<dbReference type="PROSITE" id="PS50956">
    <property type="entry name" value="HTH_ASNC_2"/>
    <property type="match status" value="1"/>
</dbReference>
<sequence length="169" mass="18647">MAQAKVGDFDEMDLELLRCIEADFDVSLETLSDELDLSKSAIHYRLNNLKESGVIRGVTADLDPVSFGLDMVAITEVAVTHEQGYSEDIGTSLAAVEGVEQVYYTMGDVDFVAISRVQDRTQMNEVIEDMVAIDGVNETSSRFVMDEIKSDPQIMPSVSDDVEAQLLEE</sequence>
<dbReference type="InterPro" id="IPR011008">
    <property type="entry name" value="Dimeric_a/b-barrel"/>
</dbReference>
<evidence type="ECO:0000313" key="6">
    <source>
        <dbReference type="Proteomes" id="UP000471521"/>
    </source>
</evidence>
<comment type="caution">
    <text evidence="5">The sequence shown here is derived from an EMBL/GenBank/DDBJ whole genome shotgun (WGS) entry which is preliminary data.</text>
</comment>
<reference evidence="5 6" key="1">
    <citation type="submission" date="2019-12" db="EMBL/GenBank/DDBJ databases">
        <title>Isolation and characterization of three novel carbon monoxide-oxidizing members of Halobacteria from salione crusts and soils.</title>
        <authorList>
            <person name="Myers M.R."/>
            <person name="King G.M."/>
        </authorList>
    </citation>
    <scope>NUCLEOTIDE SEQUENCE [LARGE SCALE GENOMIC DNA]</scope>
    <source>
        <strain evidence="5 6">PCN9</strain>
    </source>
</reference>
<dbReference type="Gene3D" id="3.30.70.920">
    <property type="match status" value="1"/>
</dbReference>
<evidence type="ECO:0000259" key="4">
    <source>
        <dbReference type="PROSITE" id="PS50956"/>
    </source>
</evidence>
<accession>A0A6B0SKW3</accession>
<dbReference type="InterPro" id="IPR019887">
    <property type="entry name" value="Tscrpt_reg_AsnC/Lrp_C"/>
</dbReference>
<evidence type="ECO:0000313" key="5">
    <source>
        <dbReference type="EMBL" id="MXR21146.1"/>
    </source>
</evidence>
<keyword evidence="3" id="KW-0804">Transcription</keyword>
<protein>
    <submittedName>
        <fullName evidence="5">Winged helix-turn-helix transcriptional regulator</fullName>
    </submittedName>
</protein>
<dbReference type="PANTHER" id="PTHR30154:SF34">
    <property type="entry name" value="TRANSCRIPTIONAL REGULATOR AZLB"/>
    <property type="match status" value="1"/>
</dbReference>
<dbReference type="GO" id="GO:0043200">
    <property type="term" value="P:response to amino acid"/>
    <property type="evidence" value="ECO:0007669"/>
    <property type="project" value="TreeGrafter"/>
</dbReference>
<dbReference type="PANTHER" id="PTHR30154">
    <property type="entry name" value="LEUCINE-RESPONSIVE REGULATORY PROTEIN"/>
    <property type="match status" value="1"/>
</dbReference>
<evidence type="ECO:0000256" key="1">
    <source>
        <dbReference type="ARBA" id="ARBA00023015"/>
    </source>
</evidence>
<keyword evidence="6" id="KW-1185">Reference proteome</keyword>
<evidence type="ECO:0000256" key="2">
    <source>
        <dbReference type="ARBA" id="ARBA00023125"/>
    </source>
</evidence>